<keyword evidence="2" id="KW-1185">Reference proteome</keyword>
<organism evidence="1 2">
    <name type="scientific">Mycolicibacterium sarraceniae</name>
    <dbReference type="NCBI Taxonomy" id="1534348"/>
    <lineage>
        <taxon>Bacteria</taxon>
        <taxon>Bacillati</taxon>
        <taxon>Actinomycetota</taxon>
        <taxon>Actinomycetes</taxon>
        <taxon>Mycobacteriales</taxon>
        <taxon>Mycobacteriaceae</taxon>
        <taxon>Mycolicibacterium</taxon>
    </lineage>
</organism>
<accession>A0A7I7SW35</accession>
<proteinExistence type="predicted"/>
<evidence type="ECO:0000313" key="1">
    <source>
        <dbReference type="EMBL" id="BBY60389.1"/>
    </source>
</evidence>
<dbReference type="KEGG" id="msar:MSAR_35250"/>
<evidence type="ECO:0000313" key="2">
    <source>
        <dbReference type="Proteomes" id="UP000466445"/>
    </source>
</evidence>
<name>A0A7I7SW35_9MYCO</name>
<sequence>MLRTTPEVVPTVEREPVALSDMPEHQQAMWLTLMEFEESDPPPWVLVGGQMTALHLAEQGHTAHRPTDDGDVVVGVWTRRDALRGTSIYLTSNGFTEHTTTDGYGYRFVRGKTAIDVMIPEGLDRQNRYPTTGSGRPGLKADGGNQALTRAERLPIRIGDQVGYVRRPTLLGAIVAKARAWVVDHRDPERHAQDLIALAEVALRDPRAVISQTRPDDRRAVRAALRRLPTDHRLWRAADDPAATRSFLARVAQSPN</sequence>
<reference evidence="1 2" key="1">
    <citation type="journal article" date="2019" name="Emerg. Microbes Infect.">
        <title>Comprehensive subspecies identification of 175 nontuberculous mycobacteria species based on 7547 genomic profiles.</title>
        <authorList>
            <person name="Matsumoto Y."/>
            <person name="Kinjo T."/>
            <person name="Motooka D."/>
            <person name="Nabeya D."/>
            <person name="Jung N."/>
            <person name="Uechi K."/>
            <person name="Horii T."/>
            <person name="Iida T."/>
            <person name="Fujita J."/>
            <person name="Nakamura S."/>
        </authorList>
    </citation>
    <scope>NUCLEOTIDE SEQUENCE [LARGE SCALE GENOMIC DNA]</scope>
    <source>
        <strain evidence="1 2">JCM 30395</strain>
    </source>
</reference>
<dbReference type="AlphaFoldDB" id="A0A7I7SW35"/>
<dbReference type="EMBL" id="AP022595">
    <property type="protein sequence ID" value="BBY60389.1"/>
    <property type="molecule type" value="Genomic_DNA"/>
</dbReference>
<protein>
    <submittedName>
        <fullName evidence="1">Uncharacterized protein</fullName>
    </submittedName>
</protein>
<gene>
    <name evidence="1" type="ORF">MSAR_35250</name>
</gene>
<dbReference type="Proteomes" id="UP000466445">
    <property type="component" value="Chromosome"/>
</dbReference>